<evidence type="ECO:0000313" key="1">
    <source>
        <dbReference type="EMBL" id="GEO06614.1"/>
    </source>
</evidence>
<comment type="caution">
    <text evidence="1">The sequence shown here is derived from an EMBL/GenBank/DDBJ whole genome shotgun (WGS) entry which is preliminary data.</text>
</comment>
<reference evidence="1 2" key="1">
    <citation type="submission" date="2019-07" db="EMBL/GenBank/DDBJ databases">
        <title>Whole genome shotgun sequence of Adhaeribacter aerolatus NBRC 106133.</title>
        <authorList>
            <person name="Hosoyama A."/>
            <person name="Uohara A."/>
            <person name="Ohji S."/>
            <person name="Ichikawa N."/>
        </authorList>
    </citation>
    <scope>NUCLEOTIDE SEQUENCE [LARGE SCALE GENOMIC DNA]</scope>
    <source>
        <strain evidence="1 2">NBRC 106133</strain>
    </source>
</reference>
<dbReference type="AlphaFoldDB" id="A0A512B3S9"/>
<accession>A0A512B3S9</accession>
<gene>
    <name evidence="1" type="ORF">AAE02nite_42780</name>
</gene>
<keyword evidence="2" id="KW-1185">Reference proteome</keyword>
<protein>
    <submittedName>
        <fullName evidence="1">Uncharacterized protein</fullName>
    </submittedName>
</protein>
<sequence length="230" mass="26800">MDLMVKELAVKTYKYIFEEGLHFIGNNDEEIFLMIKSRMALLNSDLERVIFIEELKELFEKDKLRKAKEQYNKYGEVLMNDYSRIKALYLSLDSIGIKKKKDNSYTLNWLGTDKYLEKLHSLLINYYIDGSATVDTLKNVFSKNITTSTSPIIWLKSNRLLVVFFEELLRQNLITNFKYPSIIEKFLLFSTSKGKVIKGGDLTTPKNLMSIEGMPKGTEELKRLINSIKH</sequence>
<dbReference type="EMBL" id="BJYS01000041">
    <property type="protein sequence ID" value="GEO06614.1"/>
    <property type="molecule type" value="Genomic_DNA"/>
</dbReference>
<dbReference type="Proteomes" id="UP000321532">
    <property type="component" value="Unassembled WGS sequence"/>
</dbReference>
<evidence type="ECO:0000313" key="2">
    <source>
        <dbReference type="Proteomes" id="UP000321532"/>
    </source>
</evidence>
<proteinExistence type="predicted"/>
<name>A0A512B3S9_9BACT</name>
<organism evidence="1 2">
    <name type="scientific">Adhaeribacter aerolatus</name>
    <dbReference type="NCBI Taxonomy" id="670289"/>
    <lineage>
        <taxon>Bacteria</taxon>
        <taxon>Pseudomonadati</taxon>
        <taxon>Bacteroidota</taxon>
        <taxon>Cytophagia</taxon>
        <taxon>Cytophagales</taxon>
        <taxon>Hymenobacteraceae</taxon>
        <taxon>Adhaeribacter</taxon>
    </lineage>
</organism>